<reference evidence="1 2" key="1">
    <citation type="journal article" date="2018" name="Sci. Rep.">
        <title>Genomic signatures of local adaptation to the degree of environmental predictability in rotifers.</title>
        <authorList>
            <person name="Franch-Gras L."/>
            <person name="Hahn C."/>
            <person name="Garcia-Roger E.M."/>
            <person name="Carmona M.J."/>
            <person name="Serra M."/>
            <person name="Gomez A."/>
        </authorList>
    </citation>
    <scope>NUCLEOTIDE SEQUENCE [LARGE SCALE GENOMIC DNA]</scope>
    <source>
        <strain evidence="1">HYR1</strain>
    </source>
</reference>
<gene>
    <name evidence="1" type="ORF">BpHYR1_023901</name>
</gene>
<dbReference type="Proteomes" id="UP000276133">
    <property type="component" value="Unassembled WGS sequence"/>
</dbReference>
<protein>
    <submittedName>
        <fullName evidence="1">Uncharacterized protein</fullName>
    </submittedName>
</protein>
<keyword evidence="2" id="KW-1185">Reference proteome</keyword>
<name>A0A3M7R607_BRAPC</name>
<organism evidence="1 2">
    <name type="scientific">Brachionus plicatilis</name>
    <name type="common">Marine rotifer</name>
    <name type="synonym">Brachionus muelleri</name>
    <dbReference type="NCBI Taxonomy" id="10195"/>
    <lineage>
        <taxon>Eukaryota</taxon>
        <taxon>Metazoa</taxon>
        <taxon>Spiralia</taxon>
        <taxon>Gnathifera</taxon>
        <taxon>Rotifera</taxon>
        <taxon>Eurotatoria</taxon>
        <taxon>Monogononta</taxon>
        <taxon>Pseudotrocha</taxon>
        <taxon>Ploima</taxon>
        <taxon>Brachionidae</taxon>
        <taxon>Brachionus</taxon>
    </lineage>
</organism>
<dbReference type="AlphaFoldDB" id="A0A3M7R607"/>
<evidence type="ECO:0000313" key="2">
    <source>
        <dbReference type="Proteomes" id="UP000276133"/>
    </source>
</evidence>
<dbReference type="EMBL" id="REGN01004166">
    <property type="protein sequence ID" value="RNA18831.1"/>
    <property type="molecule type" value="Genomic_DNA"/>
</dbReference>
<comment type="caution">
    <text evidence="1">The sequence shown here is derived from an EMBL/GenBank/DDBJ whole genome shotgun (WGS) entry which is preliminary data.</text>
</comment>
<accession>A0A3M7R607</accession>
<evidence type="ECO:0000313" key="1">
    <source>
        <dbReference type="EMBL" id="RNA18831.1"/>
    </source>
</evidence>
<proteinExistence type="predicted"/>
<sequence length="83" mass="9645">MAAFLGYKMQTAYARLPEDQLHCNRIDMLHESACRFVDEALLSVLQLVQLLAKLLNFFQFLAWCTIENSNSLFCKFRCVHSLD</sequence>